<sequence>MQDVSRLESSPLSPIDKFPWSTSAAFQTAAGLDGNWFNAKGGFNASDPAISQGVRKLTWEEFCDALLADLNWMLKTYKLNSLEQVAIIDIARVYSTIFERGAPLNAQDPDLSPQPGTPLSEIGISGDDLASGMGWLTQMVEEEGNRLMRLLPFINLQIESELAAYPQKPVLIFTPTFLRENSPLTKALPLMAKQAGVKAIVYMREEHDVYGGFVDAEAIK</sequence>
<organism evidence="1 2">
    <name type="scientific">Candidatus Roizmanbacteria bacterium RIFCSPHIGHO2_02_FULL_38_11</name>
    <dbReference type="NCBI Taxonomy" id="1802039"/>
    <lineage>
        <taxon>Bacteria</taxon>
        <taxon>Candidatus Roizmaniibacteriota</taxon>
    </lineage>
</organism>
<comment type="caution">
    <text evidence="1">The sequence shown here is derived from an EMBL/GenBank/DDBJ whole genome shotgun (WGS) entry which is preliminary data.</text>
</comment>
<reference evidence="1 2" key="1">
    <citation type="journal article" date="2016" name="Nat. Commun.">
        <title>Thousands of microbial genomes shed light on interconnected biogeochemical processes in an aquifer system.</title>
        <authorList>
            <person name="Anantharaman K."/>
            <person name="Brown C.T."/>
            <person name="Hug L.A."/>
            <person name="Sharon I."/>
            <person name="Castelle C.J."/>
            <person name="Probst A.J."/>
            <person name="Thomas B.C."/>
            <person name="Singh A."/>
            <person name="Wilkins M.J."/>
            <person name="Karaoz U."/>
            <person name="Brodie E.L."/>
            <person name="Williams K.H."/>
            <person name="Hubbard S.S."/>
            <person name="Banfield J.F."/>
        </authorList>
    </citation>
    <scope>NUCLEOTIDE SEQUENCE [LARGE SCALE GENOMIC DNA]</scope>
</reference>
<name>A0A1F7H008_9BACT</name>
<gene>
    <name evidence="1" type="ORF">A3C25_05045</name>
</gene>
<dbReference type="EMBL" id="MFZO01000039">
    <property type="protein sequence ID" value="OGK24052.1"/>
    <property type="molecule type" value="Genomic_DNA"/>
</dbReference>
<protein>
    <submittedName>
        <fullName evidence="1">Uncharacterized protein</fullName>
    </submittedName>
</protein>
<evidence type="ECO:0000313" key="2">
    <source>
        <dbReference type="Proteomes" id="UP000177913"/>
    </source>
</evidence>
<evidence type="ECO:0000313" key="1">
    <source>
        <dbReference type="EMBL" id="OGK24052.1"/>
    </source>
</evidence>
<proteinExistence type="predicted"/>
<dbReference type="AlphaFoldDB" id="A0A1F7H008"/>
<accession>A0A1F7H008</accession>
<dbReference type="Proteomes" id="UP000177913">
    <property type="component" value="Unassembled WGS sequence"/>
</dbReference>